<dbReference type="EMBL" id="JAAKFY010000008">
    <property type="protein sequence ID" value="KAF3853286.1"/>
    <property type="molecule type" value="Genomic_DNA"/>
</dbReference>
<protein>
    <submittedName>
        <fullName evidence="1">Uncharacterized protein</fullName>
    </submittedName>
</protein>
<dbReference type="Proteomes" id="UP000518266">
    <property type="component" value="Unassembled WGS sequence"/>
</dbReference>
<reference evidence="1 2" key="1">
    <citation type="submission" date="2020-03" db="EMBL/GenBank/DDBJ databases">
        <title>Dissostichus mawsoni Genome sequencing and assembly.</title>
        <authorList>
            <person name="Park H."/>
        </authorList>
    </citation>
    <scope>NUCLEOTIDE SEQUENCE [LARGE SCALE GENOMIC DNA]</scope>
    <source>
        <strain evidence="1">DM0001</strain>
        <tissue evidence="1">Muscle</tissue>
    </source>
</reference>
<sequence>MPGLPVVKSPTRTLARVRLVSSSKGTMIPPKSNCHSTCPLIINALIFLFLFPLRMMSLTVDLGLLSSFQADANGHFPLQGLQLVHVFLRQMTDVLRHHVRLKDQDLHSVDKPRLLLPHKVHHRVHHGVRHVRRTDPSLT</sequence>
<keyword evidence="2" id="KW-1185">Reference proteome</keyword>
<organism evidence="1 2">
    <name type="scientific">Dissostichus mawsoni</name>
    <name type="common">Antarctic cod</name>
    <dbReference type="NCBI Taxonomy" id="36200"/>
    <lineage>
        <taxon>Eukaryota</taxon>
        <taxon>Metazoa</taxon>
        <taxon>Chordata</taxon>
        <taxon>Craniata</taxon>
        <taxon>Vertebrata</taxon>
        <taxon>Euteleostomi</taxon>
        <taxon>Actinopterygii</taxon>
        <taxon>Neopterygii</taxon>
        <taxon>Teleostei</taxon>
        <taxon>Neoteleostei</taxon>
        <taxon>Acanthomorphata</taxon>
        <taxon>Eupercaria</taxon>
        <taxon>Perciformes</taxon>
        <taxon>Notothenioidei</taxon>
        <taxon>Nototheniidae</taxon>
        <taxon>Dissostichus</taxon>
    </lineage>
</organism>
<evidence type="ECO:0000313" key="1">
    <source>
        <dbReference type="EMBL" id="KAF3853286.1"/>
    </source>
</evidence>
<proteinExistence type="predicted"/>
<evidence type="ECO:0000313" key="2">
    <source>
        <dbReference type="Proteomes" id="UP000518266"/>
    </source>
</evidence>
<gene>
    <name evidence="1" type="ORF">F7725_013974</name>
</gene>
<dbReference type="AlphaFoldDB" id="A0A7J5YV21"/>
<comment type="caution">
    <text evidence="1">The sequence shown here is derived from an EMBL/GenBank/DDBJ whole genome shotgun (WGS) entry which is preliminary data.</text>
</comment>
<accession>A0A7J5YV21</accession>
<name>A0A7J5YV21_DISMA</name>